<proteinExistence type="predicted"/>
<reference evidence="2 3" key="1">
    <citation type="submission" date="2016-02" db="EMBL/GenBank/DDBJ databases">
        <title>Draft genome sequence of Hydrogenophaga sp. LPB0072.</title>
        <authorList>
            <person name="Shin S.-K."/>
            <person name="Yi H."/>
        </authorList>
    </citation>
    <scope>NUCLEOTIDE SEQUENCE [LARGE SCALE GENOMIC DNA]</scope>
    <source>
        <strain evidence="2 3">LPB0072</strain>
    </source>
</reference>
<name>A0A162Z786_9BURK</name>
<evidence type="ECO:0000313" key="3">
    <source>
        <dbReference type="Proteomes" id="UP000185657"/>
    </source>
</evidence>
<dbReference type="AlphaFoldDB" id="A0A162Z786"/>
<sequence length="127" mass="13282">MGGGQHRTAMADSGMLEKQGATARRLGGGPNCATGEGGLSTNLLFSGWIDAPIIDWFSLEVCGIRFIAVHCMALGRSKRPTADPICPPIRGYERVRQGVSLVARSNGGALLDTTFCGLMTTQNIGSG</sequence>
<dbReference type="EMBL" id="CP017476">
    <property type="protein sequence ID" value="AOW13964.1"/>
    <property type="molecule type" value="Genomic_DNA"/>
</dbReference>
<protein>
    <submittedName>
        <fullName evidence="1">Uncharacterized protein</fullName>
    </submittedName>
</protein>
<dbReference type="Proteomes" id="UP000185657">
    <property type="component" value="Unassembled WGS sequence"/>
</dbReference>
<dbReference type="STRING" id="1763535.LPB072_15090"/>
<organism evidence="1 4">
    <name type="scientific">Hydrogenophaga crassostreae</name>
    <dbReference type="NCBI Taxonomy" id="1763535"/>
    <lineage>
        <taxon>Bacteria</taxon>
        <taxon>Pseudomonadati</taxon>
        <taxon>Pseudomonadota</taxon>
        <taxon>Betaproteobacteria</taxon>
        <taxon>Burkholderiales</taxon>
        <taxon>Comamonadaceae</taxon>
        <taxon>Hydrogenophaga</taxon>
    </lineage>
</organism>
<keyword evidence="3" id="KW-1185">Reference proteome</keyword>
<dbReference type="Proteomes" id="UP000185680">
    <property type="component" value="Chromosome"/>
</dbReference>
<gene>
    <name evidence="1" type="ORF">LPB072_15090</name>
    <name evidence="2" type="ORF">LPB72_00730</name>
</gene>
<evidence type="ECO:0000313" key="4">
    <source>
        <dbReference type="Proteomes" id="UP000185680"/>
    </source>
</evidence>
<reference evidence="1 4" key="2">
    <citation type="submission" date="2016-10" db="EMBL/GenBank/DDBJ databases">
        <title>Hydorgenophaga sp. LPB0072 isolated from gastropod.</title>
        <authorList>
            <person name="Kim E."/>
            <person name="Yi H."/>
        </authorList>
    </citation>
    <scope>NUCLEOTIDE SEQUENCE [LARGE SCALE GENOMIC DNA]</scope>
    <source>
        <strain evidence="1 4">LPB0072</strain>
    </source>
</reference>
<accession>A0A162Z786</accession>
<dbReference type="KEGG" id="hyl:LPB072_15090"/>
<evidence type="ECO:0000313" key="1">
    <source>
        <dbReference type="EMBL" id="AOW13964.1"/>
    </source>
</evidence>
<evidence type="ECO:0000313" key="2">
    <source>
        <dbReference type="EMBL" id="OAD44072.1"/>
    </source>
</evidence>
<dbReference type="EMBL" id="LVWD01000001">
    <property type="protein sequence ID" value="OAD44072.1"/>
    <property type="molecule type" value="Genomic_DNA"/>
</dbReference>